<comment type="subunit">
    <text evidence="9">The complex comprises the extracytoplasmic solute receptor protein and the two transmembrane proteins.</text>
</comment>
<evidence type="ECO:0000256" key="4">
    <source>
        <dbReference type="ARBA" id="ARBA00022519"/>
    </source>
</evidence>
<evidence type="ECO:0000256" key="1">
    <source>
        <dbReference type="ARBA" id="ARBA00004429"/>
    </source>
</evidence>
<keyword evidence="5 9" id="KW-0812">Transmembrane</keyword>
<keyword evidence="7 9" id="KW-0472">Membrane</keyword>
<dbReference type="InterPro" id="IPR007387">
    <property type="entry name" value="TRAP_DctQ"/>
</dbReference>
<evidence type="ECO:0000256" key="3">
    <source>
        <dbReference type="ARBA" id="ARBA00022475"/>
    </source>
</evidence>
<feature type="transmembrane region" description="Helical" evidence="9">
    <location>
        <begin position="47"/>
        <end position="65"/>
    </location>
</feature>
<keyword evidence="12" id="KW-1185">Reference proteome</keyword>
<keyword evidence="6 9" id="KW-1133">Transmembrane helix</keyword>
<evidence type="ECO:0000256" key="7">
    <source>
        <dbReference type="ARBA" id="ARBA00023136"/>
    </source>
</evidence>
<feature type="transmembrane region" description="Helical" evidence="9">
    <location>
        <begin position="127"/>
        <end position="149"/>
    </location>
</feature>
<keyword evidence="2 9" id="KW-0813">Transport</keyword>
<comment type="similarity">
    <text evidence="8 9">Belongs to the TRAP transporter small permease family.</text>
</comment>
<evidence type="ECO:0000256" key="5">
    <source>
        <dbReference type="ARBA" id="ARBA00022692"/>
    </source>
</evidence>
<sequence length="164" mass="18119">MLRIRKAIDFAETLVTNTAMAVLLGAVLWGVLTRYVTARPAVWTTELSGILFTWVVFIGAMAAGRRDQHIRVTLLVDKLPGRLQRIARILADLVVLAFVGYAAWLSYVMMGKGASRMSPVMDIPFSYVYMAPLIGFSLLTVTALLRLVLPDLVPPRDDDAVEVL</sequence>
<comment type="function">
    <text evidence="9">Part of the tripartite ATP-independent periplasmic (TRAP) transport system.</text>
</comment>
<feature type="transmembrane region" description="Helical" evidence="9">
    <location>
        <begin position="12"/>
        <end position="32"/>
    </location>
</feature>
<reference evidence="11 12" key="1">
    <citation type="submission" date="2024-07" db="EMBL/GenBank/DDBJ databases">
        <authorList>
            <person name="Kang M."/>
        </authorList>
    </citation>
    <scope>NUCLEOTIDE SEQUENCE [LARGE SCALE GENOMIC DNA]</scope>
    <source>
        <strain evidence="11 12">DFM31</strain>
    </source>
</reference>
<organism evidence="11 12">
    <name type="scientific">Meridianimarinicoccus marinus</name>
    <dbReference type="NCBI Taxonomy" id="3231483"/>
    <lineage>
        <taxon>Bacteria</taxon>
        <taxon>Pseudomonadati</taxon>
        <taxon>Pseudomonadota</taxon>
        <taxon>Alphaproteobacteria</taxon>
        <taxon>Rhodobacterales</taxon>
        <taxon>Paracoccaceae</taxon>
        <taxon>Meridianimarinicoccus</taxon>
    </lineage>
</organism>
<dbReference type="Proteomes" id="UP001553161">
    <property type="component" value="Unassembled WGS sequence"/>
</dbReference>
<dbReference type="EMBL" id="JBFBVU010000014">
    <property type="protein sequence ID" value="MEV8467523.1"/>
    <property type="molecule type" value="Genomic_DNA"/>
</dbReference>
<comment type="caution">
    <text evidence="11">The sequence shown here is derived from an EMBL/GenBank/DDBJ whole genome shotgun (WGS) entry which is preliminary data.</text>
</comment>
<comment type="subcellular location">
    <subcellularLocation>
        <location evidence="1 9">Cell inner membrane</location>
        <topology evidence="1 9">Multi-pass membrane protein</topology>
    </subcellularLocation>
</comment>
<protein>
    <recommendedName>
        <fullName evidence="9">TRAP transporter small permease protein</fullName>
    </recommendedName>
</protein>
<feature type="transmembrane region" description="Helical" evidence="9">
    <location>
        <begin position="86"/>
        <end position="107"/>
    </location>
</feature>
<dbReference type="InterPro" id="IPR055348">
    <property type="entry name" value="DctQ"/>
</dbReference>
<evidence type="ECO:0000313" key="11">
    <source>
        <dbReference type="EMBL" id="MEV8467523.1"/>
    </source>
</evidence>
<name>A0ABV3L7N8_9RHOB</name>
<evidence type="ECO:0000256" key="6">
    <source>
        <dbReference type="ARBA" id="ARBA00022989"/>
    </source>
</evidence>
<accession>A0ABV3L7N8</accession>
<dbReference type="PANTHER" id="PTHR35011:SF2">
    <property type="entry name" value="2,3-DIKETO-L-GULONATE TRAP TRANSPORTER SMALL PERMEASE PROTEIN YIAM"/>
    <property type="match status" value="1"/>
</dbReference>
<evidence type="ECO:0000256" key="8">
    <source>
        <dbReference type="ARBA" id="ARBA00038436"/>
    </source>
</evidence>
<dbReference type="Pfam" id="PF04290">
    <property type="entry name" value="DctQ"/>
    <property type="match status" value="1"/>
</dbReference>
<gene>
    <name evidence="11" type="ORF">AB0T83_12115</name>
</gene>
<evidence type="ECO:0000256" key="9">
    <source>
        <dbReference type="RuleBase" id="RU369079"/>
    </source>
</evidence>
<keyword evidence="3" id="KW-1003">Cell membrane</keyword>
<feature type="domain" description="Tripartite ATP-independent periplasmic transporters DctQ component" evidence="10">
    <location>
        <begin position="24"/>
        <end position="148"/>
    </location>
</feature>
<dbReference type="RefSeq" id="WP_366193362.1">
    <property type="nucleotide sequence ID" value="NZ_JBFBVU010000014.1"/>
</dbReference>
<evidence type="ECO:0000256" key="2">
    <source>
        <dbReference type="ARBA" id="ARBA00022448"/>
    </source>
</evidence>
<evidence type="ECO:0000259" key="10">
    <source>
        <dbReference type="Pfam" id="PF04290"/>
    </source>
</evidence>
<proteinExistence type="inferred from homology"/>
<evidence type="ECO:0000313" key="12">
    <source>
        <dbReference type="Proteomes" id="UP001553161"/>
    </source>
</evidence>
<dbReference type="PANTHER" id="PTHR35011">
    <property type="entry name" value="2,3-DIKETO-L-GULONATE TRAP TRANSPORTER SMALL PERMEASE PROTEIN YIAM"/>
    <property type="match status" value="1"/>
</dbReference>
<keyword evidence="4 9" id="KW-0997">Cell inner membrane</keyword>